<comment type="caution">
    <text evidence="1">The sequence shown here is derived from an EMBL/GenBank/DDBJ whole genome shotgun (WGS) entry which is preliminary data.</text>
</comment>
<organism evidence="1 2">
    <name type="scientific">Periconia digitata</name>
    <dbReference type="NCBI Taxonomy" id="1303443"/>
    <lineage>
        <taxon>Eukaryota</taxon>
        <taxon>Fungi</taxon>
        <taxon>Dikarya</taxon>
        <taxon>Ascomycota</taxon>
        <taxon>Pezizomycotina</taxon>
        <taxon>Dothideomycetes</taxon>
        <taxon>Pleosporomycetidae</taxon>
        <taxon>Pleosporales</taxon>
        <taxon>Massarineae</taxon>
        <taxon>Periconiaceae</taxon>
        <taxon>Periconia</taxon>
    </lineage>
</organism>
<name>A0A9W4UU17_9PLEO</name>
<dbReference type="EMBL" id="CAOQHR010000012">
    <property type="protein sequence ID" value="CAI6341459.1"/>
    <property type="molecule type" value="Genomic_DNA"/>
</dbReference>
<gene>
    <name evidence="1" type="ORF">PDIGIT_LOCUS14656</name>
</gene>
<dbReference type="Proteomes" id="UP001152607">
    <property type="component" value="Unassembled WGS sequence"/>
</dbReference>
<evidence type="ECO:0000313" key="1">
    <source>
        <dbReference type="EMBL" id="CAI6341459.1"/>
    </source>
</evidence>
<reference evidence="1" key="1">
    <citation type="submission" date="2023-01" db="EMBL/GenBank/DDBJ databases">
        <authorList>
            <person name="Van Ghelder C."/>
            <person name="Rancurel C."/>
        </authorList>
    </citation>
    <scope>NUCLEOTIDE SEQUENCE</scope>
    <source>
        <strain evidence="1">CNCM I-4278</strain>
    </source>
</reference>
<dbReference type="AlphaFoldDB" id="A0A9W4UU17"/>
<protein>
    <submittedName>
        <fullName evidence="1">Uncharacterized protein</fullName>
    </submittedName>
</protein>
<accession>A0A9W4UU17</accession>
<keyword evidence="2" id="KW-1185">Reference proteome</keyword>
<evidence type="ECO:0000313" key="2">
    <source>
        <dbReference type="Proteomes" id="UP001152607"/>
    </source>
</evidence>
<proteinExistence type="predicted"/>
<sequence length="66" mass="7578">MMMFDFRALSELSECYILLKLSPLWGSLDGSDDCVFCVYGLPFGNDRVQDIEFGCKLFCFFFLIVA</sequence>